<evidence type="ECO:0000256" key="9">
    <source>
        <dbReference type="ARBA" id="ARBA00048292"/>
    </source>
</evidence>
<keyword evidence="5" id="KW-0726">Sexual differentiation</keyword>
<evidence type="ECO:0000256" key="3">
    <source>
        <dbReference type="ARBA" id="ARBA00012049"/>
    </source>
</evidence>
<dbReference type="PROSITE" id="PS50244">
    <property type="entry name" value="S5A_REDUCTASE"/>
    <property type="match status" value="1"/>
</dbReference>
<dbReference type="GO" id="GO:0006702">
    <property type="term" value="P:androgen biosynthetic process"/>
    <property type="evidence" value="ECO:0007669"/>
    <property type="project" value="UniProtKB-ARBA"/>
</dbReference>
<evidence type="ECO:0000313" key="14">
    <source>
        <dbReference type="Proteomes" id="UP000472263"/>
    </source>
</evidence>
<evidence type="ECO:0000256" key="7">
    <source>
        <dbReference type="ARBA" id="ARBA00023002"/>
    </source>
</evidence>
<comment type="similarity">
    <text evidence="2">Belongs to the steroid 5-alpha reductase family.</text>
</comment>
<reference evidence="13" key="3">
    <citation type="submission" date="2025-09" db="UniProtKB">
        <authorList>
            <consortium name="Ensembl"/>
        </authorList>
    </citation>
    <scope>IDENTIFICATION</scope>
</reference>
<reference evidence="13" key="1">
    <citation type="submission" date="2019-06" db="EMBL/GenBank/DDBJ databases">
        <authorList>
            <consortium name="Wellcome Sanger Institute Data Sharing"/>
        </authorList>
    </citation>
    <scope>NUCLEOTIDE SEQUENCE [LARGE SCALE GENOMIC DNA]</scope>
</reference>
<dbReference type="InterPro" id="IPR039357">
    <property type="entry name" value="SRD5A/TECR"/>
</dbReference>
<dbReference type="GeneTree" id="ENSGT00950000182886"/>
<sequence>MMPPSGVAMECQERLILSVSWTTIVCGVAFFWRQTTRYCAPYGRYVDAAGPPGRVCPAKLAWFLQELPAFLHLYFLSSRFLRTFVYAPLTRGRPVPLRLMIFAAIFCSLNGFLQGHHLLHCARFQRTWPDDVRLCAGLVLFAVGLVINIHSDQILRRLRRPGEFVYRIPHGGLFEFVSGANYLGEMLEWGGYAVATWSLPTFSFAFFTICSIGPRAYHHHRNYQLKFDNYPPGRKAVLPFLL</sequence>
<dbReference type="GO" id="GO:0007548">
    <property type="term" value="P:sex differentiation"/>
    <property type="evidence" value="ECO:0007669"/>
    <property type="project" value="UniProtKB-KW"/>
</dbReference>
<protein>
    <recommendedName>
        <fullName evidence="3">3-oxo-5alpha-steroid 4-dehydrogenase (NADP(+))</fullName>
        <ecNumber evidence="3">1.3.1.22</ecNumber>
    </recommendedName>
</protein>
<comment type="subcellular location">
    <subcellularLocation>
        <location evidence="1">Microsome membrane</location>
        <topology evidence="1">Multi-pass membrane protein</topology>
    </subcellularLocation>
</comment>
<keyword evidence="7" id="KW-0560">Oxidoreductase</keyword>
<feature type="transmembrane region" description="Helical" evidence="11">
    <location>
        <begin position="95"/>
        <end position="113"/>
    </location>
</feature>
<dbReference type="PANTHER" id="PTHR10556:SF37">
    <property type="entry name" value="3-OXO-5-ALPHA-STEROID 4-DEHYDROGENASE 2"/>
    <property type="match status" value="1"/>
</dbReference>
<feature type="transmembrane region" description="Helical" evidence="11">
    <location>
        <begin position="189"/>
        <end position="212"/>
    </location>
</feature>
<comment type="catalytic activity">
    <reaction evidence="9">
        <text>5alpha-pregnane-3,20-dione + NADP(+) = progesterone + NADPH + H(+)</text>
        <dbReference type="Rhea" id="RHEA:21952"/>
        <dbReference type="ChEBI" id="CHEBI:15378"/>
        <dbReference type="ChEBI" id="CHEBI:17026"/>
        <dbReference type="ChEBI" id="CHEBI:28952"/>
        <dbReference type="ChEBI" id="CHEBI:57783"/>
        <dbReference type="ChEBI" id="CHEBI:58349"/>
        <dbReference type="EC" id="1.3.1.22"/>
    </reaction>
    <physiologicalReaction direction="right-to-left" evidence="9">
        <dbReference type="Rhea" id="RHEA:21954"/>
    </physiologicalReaction>
</comment>
<gene>
    <name evidence="13" type="primary">SRD5A2</name>
</gene>
<comment type="catalytic activity">
    <reaction evidence="10">
        <text>17beta-hydroxy-5alpha-androstan-3-one + NADP(+) = testosterone + NADPH + H(+)</text>
        <dbReference type="Rhea" id="RHEA:50820"/>
        <dbReference type="ChEBI" id="CHEBI:15378"/>
        <dbReference type="ChEBI" id="CHEBI:16330"/>
        <dbReference type="ChEBI" id="CHEBI:17347"/>
        <dbReference type="ChEBI" id="CHEBI:57783"/>
        <dbReference type="ChEBI" id="CHEBI:58349"/>
        <dbReference type="EC" id="1.3.1.22"/>
    </reaction>
    <physiologicalReaction direction="right-to-left" evidence="10">
        <dbReference type="Rhea" id="RHEA:50822"/>
    </physiologicalReaction>
</comment>
<dbReference type="EC" id="1.3.1.22" evidence="3"/>
<accession>A0A667WI71</accession>
<dbReference type="Ensembl" id="ENSMMDT00005000011.1">
    <property type="protein sequence ID" value="ENSMMDP00005000009.1"/>
    <property type="gene ID" value="ENSMMDG00005000010.1"/>
</dbReference>
<dbReference type="AlphaFoldDB" id="A0A667WI71"/>
<dbReference type="Proteomes" id="UP000472263">
    <property type="component" value="Chromosome 1"/>
</dbReference>
<feature type="domain" description="3-oxo-5-alpha-steroid 4-dehydrogenase C-terminal" evidence="12">
    <location>
        <begin position="94"/>
        <end position="242"/>
    </location>
</feature>
<evidence type="ECO:0000256" key="11">
    <source>
        <dbReference type="SAM" id="Phobius"/>
    </source>
</evidence>
<feature type="transmembrane region" description="Helical" evidence="11">
    <location>
        <begin position="15"/>
        <end position="32"/>
    </location>
</feature>
<feature type="transmembrane region" description="Helical" evidence="11">
    <location>
        <begin position="134"/>
        <end position="151"/>
    </location>
</feature>
<evidence type="ECO:0000256" key="6">
    <source>
        <dbReference type="ARBA" id="ARBA00022989"/>
    </source>
</evidence>
<name>A0A667WI71_9TELE</name>
<evidence type="ECO:0000256" key="4">
    <source>
        <dbReference type="ARBA" id="ARBA00022692"/>
    </source>
</evidence>
<keyword evidence="14" id="KW-1185">Reference proteome</keyword>
<evidence type="ECO:0000256" key="2">
    <source>
        <dbReference type="ARBA" id="ARBA00007742"/>
    </source>
</evidence>
<evidence type="ECO:0000256" key="10">
    <source>
        <dbReference type="ARBA" id="ARBA00049397"/>
    </source>
</evidence>
<dbReference type="PANTHER" id="PTHR10556">
    <property type="entry name" value="3-OXO-5-ALPHA-STEROID 4-DEHYDROGENASE"/>
    <property type="match status" value="1"/>
</dbReference>
<keyword evidence="4 11" id="KW-0812">Transmembrane</keyword>
<evidence type="ECO:0000256" key="8">
    <source>
        <dbReference type="ARBA" id="ARBA00023136"/>
    </source>
</evidence>
<organism evidence="13 14">
    <name type="scientific">Myripristis murdjan</name>
    <name type="common">pinecone soldierfish</name>
    <dbReference type="NCBI Taxonomy" id="586833"/>
    <lineage>
        <taxon>Eukaryota</taxon>
        <taxon>Metazoa</taxon>
        <taxon>Chordata</taxon>
        <taxon>Craniata</taxon>
        <taxon>Vertebrata</taxon>
        <taxon>Euteleostomi</taxon>
        <taxon>Actinopterygii</taxon>
        <taxon>Neopterygii</taxon>
        <taxon>Teleostei</taxon>
        <taxon>Neoteleostei</taxon>
        <taxon>Acanthomorphata</taxon>
        <taxon>Holocentriformes</taxon>
        <taxon>Holocentridae</taxon>
        <taxon>Myripristis</taxon>
    </lineage>
</organism>
<keyword evidence="5" id="KW-0221">Differentiation</keyword>
<reference evidence="13" key="2">
    <citation type="submission" date="2025-08" db="UniProtKB">
        <authorList>
            <consortium name="Ensembl"/>
        </authorList>
    </citation>
    <scope>IDENTIFICATION</scope>
</reference>
<evidence type="ECO:0000259" key="12">
    <source>
        <dbReference type="Pfam" id="PF02544"/>
    </source>
</evidence>
<proteinExistence type="inferred from homology"/>
<evidence type="ECO:0000256" key="1">
    <source>
        <dbReference type="ARBA" id="ARBA00004154"/>
    </source>
</evidence>
<keyword evidence="8 11" id="KW-0472">Membrane</keyword>
<dbReference type="Pfam" id="PF02544">
    <property type="entry name" value="Steroid_dh"/>
    <property type="match status" value="1"/>
</dbReference>
<dbReference type="InterPro" id="IPR001104">
    <property type="entry name" value="3-oxo-5_a-steroid_4-DH_C"/>
</dbReference>
<dbReference type="GO" id="GO:0047751">
    <property type="term" value="F:3-oxo-5-alpha-steroid 4-dehydrogenase (NADP+) activity"/>
    <property type="evidence" value="ECO:0007669"/>
    <property type="project" value="UniProtKB-EC"/>
</dbReference>
<dbReference type="FunFam" id="1.20.120.1630:FF:000002">
    <property type="entry name" value="Steroid 5 alpha-reductase 1"/>
    <property type="match status" value="1"/>
</dbReference>
<evidence type="ECO:0000313" key="13">
    <source>
        <dbReference type="Ensembl" id="ENSMMDP00005000009.1"/>
    </source>
</evidence>
<keyword evidence="6 11" id="KW-1133">Transmembrane helix</keyword>
<evidence type="ECO:0000256" key="5">
    <source>
        <dbReference type="ARBA" id="ARBA00022928"/>
    </source>
</evidence>